<feature type="signal peptide" evidence="1">
    <location>
        <begin position="1"/>
        <end position="26"/>
    </location>
</feature>
<dbReference type="AlphaFoldDB" id="A0AAV5D5R2"/>
<dbReference type="Pfam" id="PF05056">
    <property type="entry name" value="DUF674"/>
    <property type="match status" value="1"/>
</dbReference>
<protein>
    <submittedName>
        <fullName evidence="2">Uncharacterized protein</fullName>
    </submittedName>
</protein>
<dbReference type="PANTHER" id="PTHR33103">
    <property type="entry name" value="OS01G0153900 PROTEIN"/>
    <property type="match status" value="1"/>
</dbReference>
<evidence type="ECO:0000256" key="1">
    <source>
        <dbReference type="SAM" id="SignalP"/>
    </source>
</evidence>
<gene>
    <name evidence="2" type="primary">ga23440</name>
    <name evidence="2" type="ORF">PR202_ga23440</name>
</gene>
<name>A0AAV5D5R2_ELECO</name>
<accession>A0AAV5D5R2</accession>
<keyword evidence="3" id="KW-1185">Reference proteome</keyword>
<dbReference type="Proteomes" id="UP001054889">
    <property type="component" value="Unassembled WGS sequence"/>
</dbReference>
<feature type="chain" id="PRO_5043741715" evidence="1">
    <location>
        <begin position="27"/>
        <end position="165"/>
    </location>
</feature>
<dbReference type="InterPro" id="IPR007750">
    <property type="entry name" value="DUF674"/>
</dbReference>
<evidence type="ECO:0000313" key="3">
    <source>
        <dbReference type="Proteomes" id="UP001054889"/>
    </source>
</evidence>
<dbReference type="SUPFAM" id="SSF57850">
    <property type="entry name" value="RING/U-box"/>
    <property type="match status" value="1"/>
</dbReference>
<keyword evidence="1" id="KW-0732">Signal</keyword>
<dbReference type="PANTHER" id="PTHR33103:SF53">
    <property type="entry name" value="DUF674 FAMILY PROTEIN"/>
    <property type="match status" value="1"/>
</dbReference>
<reference evidence="2" key="2">
    <citation type="submission" date="2021-12" db="EMBL/GenBank/DDBJ databases">
        <title>Resequencing data analysis of finger millet.</title>
        <authorList>
            <person name="Hatakeyama M."/>
            <person name="Aluri S."/>
            <person name="Balachadran M.T."/>
            <person name="Sivarajan S.R."/>
            <person name="Poveda L."/>
            <person name="Shimizu-Inatsugi R."/>
            <person name="Schlapbach R."/>
            <person name="Sreeman S.M."/>
            <person name="Shimizu K.K."/>
        </authorList>
    </citation>
    <scope>NUCLEOTIDE SEQUENCE</scope>
</reference>
<dbReference type="EMBL" id="BQKI01000012">
    <property type="protein sequence ID" value="GJN05776.1"/>
    <property type="molecule type" value="Genomic_DNA"/>
</dbReference>
<organism evidence="2 3">
    <name type="scientific">Eleusine coracana subsp. coracana</name>
    <dbReference type="NCBI Taxonomy" id="191504"/>
    <lineage>
        <taxon>Eukaryota</taxon>
        <taxon>Viridiplantae</taxon>
        <taxon>Streptophyta</taxon>
        <taxon>Embryophyta</taxon>
        <taxon>Tracheophyta</taxon>
        <taxon>Spermatophyta</taxon>
        <taxon>Magnoliopsida</taxon>
        <taxon>Liliopsida</taxon>
        <taxon>Poales</taxon>
        <taxon>Poaceae</taxon>
        <taxon>PACMAD clade</taxon>
        <taxon>Chloridoideae</taxon>
        <taxon>Cynodonteae</taxon>
        <taxon>Eleusininae</taxon>
        <taxon>Eleusine</taxon>
    </lineage>
</organism>
<reference evidence="2" key="1">
    <citation type="journal article" date="2018" name="DNA Res.">
        <title>Multiple hybrid de novo genome assembly of finger millet, an orphan allotetraploid crop.</title>
        <authorList>
            <person name="Hatakeyama M."/>
            <person name="Aluri S."/>
            <person name="Balachadran M.T."/>
            <person name="Sivarajan S.R."/>
            <person name="Patrignani A."/>
            <person name="Gruter S."/>
            <person name="Poveda L."/>
            <person name="Shimizu-Inatsugi R."/>
            <person name="Baeten J."/>
            <person name="Francoijs K.J."/>
            <person name="Nataraja K.N."/>
            <person name="Reddy Y.A.N."/>
            <person name="Phadnis S."/>
            <person name="Ravikumar R.L."/>
            <person name="Schlapbach R."/>
            <person name="Sreeman S.M."/>
            <person name="Shimizu K.K."/>
        </authorList>
    </citation>
    <scope>NUCLEOTIDE SEQUENCE</scope>
</reference>
<sequence length="165" mass="17970">MPDRKHTTKRPLPMAFLSCTICRVLSTAKTLPWVFPCVYRSGYYCYTNYMTDFTCGGIKCPSCKSTLTRQIHYYTRATGGAGGAKGFVKGIVTYIVLDNLTISPMSAASSITLLNTLAVRDIADLQEKTVSLGYNEGLAILKASLQSRTVLTDVFLGTKNASGRS</sequence>
<comment type="caution">
    <text evidence="2">The sequence shown here is derived from an EMBL/GenBank/DDBJ whole genome shotgun (WGS) entry which is preliminary data.</text>
</comment>
<proteinExistence type="predicted"/>
<evidence type="ECO:0000313" key="2">
    <source>
        <dbReference type="EMBL" id="GJN05776.1"/>
    </source>
</evidence>